<proteinExistence type="inferred from homology"/>
<dbReference type="GO" id="GO:0005787">
    <property type="term" value="C:signal peptidase complex"/>
    <property type="evidence" value="ECO:0007669"/>
    <property type="project" value="InterPro"/>
</dbReference>
<accession>A0A2V2VTX1</accession>
<evidence type="ECO:0000256" key="9">
    <source>
        <dbReference type="SAM" id="Phobius"/>
    </source>
</evidence>
<evidence type="ECO:0000256" key="1">
    <source>
        <dbReference type="ARBA" id="ARBA00004648"/>
    </source>
</evidence>
<dbReference type="EMBL" id="PRFC01000224">
    <property type="protein sequence ID" value="PWU98902.1"/>
    <property type="molecule type" value="Genomic_DNA"/>
</dbReference>
<keyword evidence="6 9" id="KW-1133">Transmembrane helix</keyword>
<reference evidence="11 12" key="1">
    <citation type="journal article" date="2018" name="Microb. Genom.">
        <title>Expanding an expanded genome: long-read sequencing of Trypanosoma cruzi.</title>
        <authorList>
            <person name="Berna L."/>
            <person name="Rodriguez M."/>
            <person name="Chiribao M.L."/>
            <person name="Parodi-Talice A."/>
            <person name="Pita S."/>
            <person name="Rijo G."/>
            <person name="Alvarez-Valin F."/>
            <person name="Robello C."/>
        </authorList>
    </citation>
    <scope>NUCLEOTIDE SEQUENCE [LARGE SCALE GENOMIC DNA]</scope>
    <source>
        <strain evidence="11 12">TCC</strain>
    </source>
</reference>
<dbReference type="VEuPathDB" id="TriTrypDB:C4B63_53g155"/>
<evidence type="ECO:0000256" key="6">
    <source>
        <dbReference type="ARBA" id="ARBA00022989"/>
    </source>
</evidence>
<evidence type="ECO:0000256" key="5">
    <source>
        <dbReference type="ARBA" id="ARBA00022968"/>
    </source>
</evidence>
<evidence type="ECO:0000256" key="8">
    <source>
        <dbReference type="ARBA" id="ARBA00029556"/>
    </source>
</evidence>
<name>A0A2V2VTX1_TRYCR</name>
<evidence type="ECO:0000313" key="11">
    <source>
        <dbReference type="EMBL" id="PWU98902.1"/>
    </source>
</evidence>
<keyword evidence="4" id="KW-0256">Endoplasmic reticulum</keyword>
<dbReference type="SMR" id="A0A2V2VTX1"/>
<dbReference type="EMBL" id="PRFC01000330">
    <property type="protein sequence ID" value="PWU91921.1"/>
    <property type="molecule type" value="Genomic_DNA"/>
</dbReference>
<dbReference type="VEuPathDB" id="TriTrypDB:TcYC6_0034460"/>
<feature type="transmembrane region" description="Helical" evidence="9">
    <location>
        <begin position="12"/>
        <end position="34"/>
    </location>
</feature>
<protein>
    <recommendedName>
        <fullName evidence="8">Signal peptidase complex subunit 3</fullName>
    </recommendedName>
</protein>
<dbReference type="VEuPathDB" id="TriTrypDB:TcCLB.507143.10"/>
<dbReference type="InterPro" id="IPR007653">
    <property type="entry name" value="SPC3"/>
</dbReference>
<gene>
    <name evidence="11" type="ORF">C3747_224g39</name>
    <name evidence="10" type="ORF">C3747_330g25</name>
</gene>
<keyword evidence="5" id="KW-0735">Signal-anchor</keyword>
<dbReference type="VEuPathDB" id="TriTrypDB:TcCLB.503459.20"/>
<evidence type="ECO:0000256" key="2">
    <source>
        <dbReference type="ARBA" id="ARBA00009289"/>
    </source>
</evidence>
<dbReference type="VEuPathDB" id="TriTrypDB:BCY84_00534"/>
<dbReference type="PANTHER" id="PTHR12804:SF0">
    <property type="entry name" value="SIGNAL PEPTIDASE COMPLEX SUBUNIT 3"/>
    <property type="match status" value="1"/>
</dbReference>
<comment type="caution">
    <text evidence="11">The sequence shown here is derived from an EMBL/GenBank/DDBJ whole genome shotgun (WGS) entry which is preliminary data.</text>
</comment>
<evidence type="ECO:0000256" key="7">
    <source>
        <dbReference type="ARBA" id="ARBA00023136"/>
    </source>
</evidence>
<evidence type="ECO:0000313" key="12">
    <source>
        <dbReference type="Proteomes" id="UP000246078"/>
    </source>
</evidence>
<dbReference type="VEuPathDB" id="TriTrypDB:TcCL_ESM06777"/>
<evidence type="ECO:0000313" key="10">
    <source>
        <dbReference type="EMBL" id="PWU91921.1"/>
    </source>
</evidence>
<dbReference type="Proteomes" id="UP000246078">
    <property type="component" value="Unassembled WGS sequence"/>
</dbReference>
<dbReference type="OrthoDB" id="10261524at2759"/>
<sequence length="199" mass="22294">MHSVSQRVLEILTMSVSVGFLGLFIVVASSFAPLGPKNVSPIISVFNVSMSPLMRMPMPVIYAQGQKPPPLRDYVFFKFTLRADFSPVWDWNTKAVYVACVARYRTENYVVNEVILLDTVLKSKAAAAQWSLENAQKYTLEDAHPGALAGVQVQLSIRYQLLRYCGHSPMFEVSPVGKDYPVLELPKTYGSVKMKDWAL</sequence>
<dbReference type="GO" id="GO:0006465">
    <property type="term" value="P:signal peptide processing"/>
    <property type="evidence" value="ECO:0007669"/>
    <property type="project" value="InterPro"/>
</dbReference>
<comment type="subcellular location">
    <subcellularLocation>
        <location evidence="1">Endoplasmic reticulum membrane</location>
        <topology evidence="1">Single-pass type II membrane protein</topology>
    </subcellularLocation>
</comment>
<evidence type="ECO:0000256" key="4">
    <source>
        <dbReference type="ARBA" id="ARBA00022824"/>
    </source>
</evidence>
<dbReference type="AlphaFoldDB" id="A0A2V2VTX1"/>
<keyword evidence="3 9" id="KW-0812">Transmembrane</keyword>
<keyword evidence="7 9" id="KW-0472">Membrane</keyword>
<dbReference type="VEuPathDB" id="TriTrypDB:C3747_224g39"/>
<organism evidence="11 12">
    <name type="scientific">Trypanosoma cruzi</name>
    <dbReference type="NCBI Taxonomy" id="5693"/>
    <lineage>
        <taxon>Eukaryota</taxon>
        <taxon>Discoba</taxon>
        <taxon>Euglenozoa</taxon>
        <taxon>Kinetoplastea</taxon>
        <taxon>Metakinetoplastina</taxon>
        <taxon>Trypanosomatida</taxon>
        <taxon>Trypanosomatidae</taxon>
        <taxon>Trypanosoma</taxon>
        <taxon>Schizotrypanum</taxon>
    </lineage>
</organism>
<comment type="similarity">
    <text evidence="2">Belongs to the SPCS3 family.</text>
</comment>
<dbReference type="VEuPathDB" id="TriTrypDB:TcG_02549"/>
<dbReference type="PANTHER" id="PTHR12804">
    <property type="entry name" value="MICROSOMAL SIGNAL PEPTIDASE 23 KD SUBUNIT SPC22/23"/>
    <property type="match status" value="1"/>
</dbReference>
<dbReference type="VEuPathDB" id="TriTrypDB:C3747_330g25"/>
<dbReference type="PIRSF" id="PIRSF016089">
    <property type="entry name" value="SPC22"/>
    <property type="match status" value="1"/>
</dbReference>
<evidence type="ECO:0000256" key="3">
    <source>
        <dbReference type="ARBA" id="ARBA00022692"/>
    </source>
</evidence>
<dbReference type="Pfam" id="PF04573">
    <property type="entry name" value="SPC22"/>
    <property type="match status" value="1"/>
</dbReference>
<dbReference type="VEuPathDB" id="TriTrypDB:TcBrA4_0117090"/>
<dbReference type="GO" id="GO:0045047">
    <property type="term" value="P:protein targeting to ER"/>
    <property type="evidence" value="ECO:0007669"/>
    <property type="project" value="TreeGrafter"/>
</dbReference>